<dbReference type="GO" id="GO:0007020">
    <property type="term" value="P:microtubule nucleation"/>
    <property type="evidence" value="ECO:0007669"/>
    <property type="project" value="TreeGrafter"/>
</dbReference>
<evidence type="ECO:0000256" key="7">
    <source>
        <dbReference type="ARBA" id="ARBA00023212"/>
    </source>
</evidence>
<evidence type="ECO:0000313" key="10">
    <source>
        <dbReference type="EMBL" id="JAS62108.1"/>
    </source>
</evidence>
<dbReference type="PANTHER" id="PTHR10921">
    <property type="entry name" value="NUCLEAR DISTRIBUTION PROTEIN NUDE HOMOLOG 1"/>
    <property type="match status" value="1"/>
</dbReference>
<dbReference type="GO" id="GO:0005819">
    <property type="term" value="C:spindle"/>
    <property type="evidence" value="ECO:0007669"/>
    <property type="project" value="UniProtKB-SubCell"/>
</dbReference>
<dbReference type="EMBL" id="GECZ01007661">
    <property type="protein sequence ID" value="JAS62108.1"/>
    <property type="molecule type" value="Transcribed_RNA"/>
</dbReference>
<evidence type="ECO:0000259" key="9">
    <source>
        <dbReference type="Pfam" id="PF04880"/>
    </source>
</evidence>
<dbReference type="GO" id="GO:0051642">
    <property type="term" value="P:centrosome localization"/>
    <property type="evidence" value="ECO:0007669"/>
    <property type="project" value="TreeGrafter"/>
</dbReference>
<keyword evidence="5" id="KW-0493">Microtubule</keyword>
<keyword evidence="6" id="KW-0175">Coiled coil</keyword>
<feature type="domain" description="NUDE" evidence="9">
    <location>
        <begin position="124"/>
        <end position="274"/>
    </location>
</feature>
<evidence type="ECO:0000256" key="6">
    <source>
        <dbReference type="ARBA" id="ARBA00023054"/>
    </source>
</evidence>
<dbReference type="GO" id="GO:0008017">
    <property type="term" value="F:microtubule binding"/>
    <property type="evidence" value="ECO:0007669"/>
    <property type="project" value="InterPro"/>
</dbReference>
<dbReference type="InterPro" id="IPR006964">
    <property type="entry name" value="NUDE_dom"/>
</dbReference>
<comment type="similarity">
    <text evidence="3">Belongs to the nudE family.</text>
</comment>
<dbReference type="GO" id="GO:0005871">
    <property type="term" value="C:kinesin complex"/>
    <property type="evidence" value="ECO:0007669"/>
    <property type="project" value="TreeGrafter"/>
</dbReference>
<feature type="region of interest" description="Disordered" evidence="8">
    <location>
        <begin position="255"/>
        <end position="283"/>
    </location>
</feature>
<dbReference type="GO" id="GO:0005874">
    <property type="term" value="C:microtubule"/>
    <property type="evidence" value="ECO:0007669"/>
    <property type="project" value="UniProtKB-KW"/>
</dbReference>
<evidence type="ECO:0000256" key="1">
    <source>
        <dbReference type="ARBA" id="ARBA00004186"/>
    </source>
</evidence>
<proteinExistence type="inferred from homology"/>
<feature type="compositionally biased region" description="Low complexity" evidence="8">
    <location>
        <begin position="175"/>
        <end position="186"/>
    </location>
</feature>
<dbReference type="InterPro" id="IPR033494">
    <property type="entry name" value="NUDE"/>
</dbReference>
<dbReference type="Gene3D" id="6.10.250.1080">
    <property type="match status" value="1"/>
</dbReference>
<evidence type="ECO:0000256" key="8">
    <source>
        <dbReference type="SAM" id="MobiDB-lite"/>
    </source>
</evidence>
<reference evidence="10" key="1">
    <citation type="submission" date="2015-11" db="EMBL/GenBank/DDBJ databases">
        <title>De novo transcriptome assembly of four potential Pierce s Disease insect vectors from Arizona vineyards.</title>
        <authorList>
            <person name="Tassone E.E."/>
        </authorList>
    </citation>
    <scope>NUCLEOTIDE SEQUENCE</scope>
</reference>
<name>A0A1B6GI40_9HEMI</name>
<dbReference type="GO" id="GO:0007059">
    <property type="term" value="P:chromosome segregation"/>
    <property type="evidence" value="ECO:0007669"/>
    <property type="project" value="TreeGrafter"/>
</dbReference>
<keyword evidence="7" id="KW-0206">Cytoskeleton</keyword>
<accession>A0A1B6GI40</accession>
<dbReference type="GO" id="GO:0000776">
    <property type="term" value="C:kinetochore"/>
    <property type="evidence" value="ECO:0007669"/>
    <property type="project" value="TreeGrafter"/>
</dbReference>
<dbReference type="GO" id="GO:0007100">
    <property type="term" value="P:mitotic centrosome separation"/>
    <property type="evidence" value="ECO:0007669"/>
    <property type="project" value="TreeGrafter"/>
</dbReference>
<evidence type="ECO:0000256" key="4">
    <source>
        <dbReference type="ARBA" id="ARBA00022490"/>
    </source>
</evidence>
<evidence type="ECO:0000256" key="5">
    <source>
        <dbReference type="ARBA" id="ARBA00022701"/>
    </source>
</evidence>
<dbReference type="GO" id="GO:0016477">
    <property type="term" value="P:cell migration"/>
    <property type="evidence" value="ECO:0007669"/>
    <property type="project" value="TreeGrafter"/>
</dbReference>
<sequence>MATVFKDKEEEVEYWRRKCEETDREAEEYRESCQMIEKELEMSLEQAEQQVRELRSKCNRLQFENENLREKVEHSQQEKVSQILELQEEVAQSRTREEHYRKYIRELEQKNDDLERAQRAMYVSLEEFETKLNASIERNVLLESELDEKESLKVMVQRLKDEARDLKQEIQVIQSSKMTSGSRKSSVASPLDSNKLPNSTVPSLTPSSVKSTNPSQIPNPSIRLTALGRASTMDIVGDLLRKVGALEAKLASCRNTNGDTYTRSRRLNRSSTSSPTIHNLGRQ</sequence>
<dbReference type="PANTHER" id="PTHR10921:SF1">
    <property type="entry name" value="NUCLEAR DISTRIBUTION PROTEIN NUDE HOMOLOG"/>
    <property type="match status" value="1"/>
</dbReference>
<dbReference type="GO" id="GO:0000132">
    <property type="term" value="P:establishment of mitotic spindle orientation"/>
    <property type="evidence" value="ECO:0007669"/>
    <property type="project" value="TreeGrafter"/>
</dbReference>
<feature type="compositionally biased region" description="Polar residues" evidence="8">
    <location>
        <begin position="187"/>
        <end position="219"/>
    </location>
</feature>
<dbReference type="AlphaFoldDB" id="A0A1B6GI40"/>
<keyword evidence="4" id="KW-0963">Cytoplasm</keyword>
<gene>
    <name evidence="10" type="ORF">g.20060</name>
</gene>
<evidence type="ECO:0000256" key="3">
    <source>
        <dbReference type="ARBA" id="ARBA00007429"/>
    </source>
</evidence>
<comment type="subcellular location">
    <subcellularLocation>
        <location evidence="2">Cytoplasm</location>
        <location evidence="2">Cytoskeleton</location>
        <location evidence="2">Microtubule organizing center</location>
        <location evidence="2">Centrosome</location>
    </subcellularLocation>
    <subcellularLocation>
        <location evidence="1">Cytoplasm</location>
        <location evidence="1">Cytoskeleton</location>
        <location evidence="1">Spindle</location>
    </subcellularLocation>
</comment>
<dbReference type="GO" id="GO:0005813">
    <property type="term" value="C:centrosome"/>
    <property type="evidence" value="ECO:0007669"/>
    <property type="project" value="UniProtKB-SubCell"/>
</dbReference>
<feature type="region of interest" description="Disordered" evidence="8">
    <location>
        <begin position="174"/>
        <end position="221"/>
    </location>
</feature>
<protein>
    <recommendedName>
        <fullName evidence="9">NUDE domain-containing protein</fullName>
    </recommendedName>
</protein>
<evidence type="ECO:0000256" key="2">
    <source>
        <dbReference type="ARBA" id="ARBA00004300"/>
    </source>
</evidence>
<dbReference type="GO" id="GO:0047496">
    <property type="term" value="P:vesicle transport along microtubule"/>
    <property type="evidence" value="ECO:0007669"/>
    <property type="project" value="TreeGrafter"/>
</dbReference>
<organism evidence="10">
    <name type="scientific">Cuerna arida</name>
    <dbReference type="NCBI Taxonomy" id="1464854"/>
    <lineage>
        <taxon>Eukaryota</taxon>
        <taxon>Metazoa</taxon>
        <taxon>Ecdysozoa</taxon>
        <taxon>Arthropoda</taxon>
        <taxon>Hexapoda</taxon>
        <taxon>Insecta</taxon>
        <taxon>Pterygota</taxon>
        <taxon>Neoptera</taxon>
        <taxon>Paraneoptera</taxon>
        <taxon>Hemiptera</taxon>
        <taxon>Auchenorrhyncha</taxon>
        <taxon>Membracoidea</taxon>
        <taxon>Cicadellidae</taxon>
        <taxon>Cicadellinae</taxon>
        <taxon>Proconiini</taxon>
        <taxon>Cuerna</taxon>
    </lineage>
</organism>
<dbReference type="Pfam" id="PF04880">
    <property type="entry name" value="NUDE_C"/>
    <property type="match status" value="1"/>
</dbReference>